<proteinExistence type="predicted"/>
<evidence type="ECO:0000256" key="3">
    <source>
        <dbReference type="ARBA" id="ARBA00022764"/>
    </source>
</evidence>
<dbReference type="Proteomes" id="UP000031521">
    <property type="component" value="Chromosome"/>
</dbReference>
<protein>
    <submittedName>
        <fullName evidence="5">Transport protein</fullName>
    </submittedName>
</protein>
<evidence type="ECO:0000313" key="6">
    <source>
        <dbReference type="Proteomes" id="UP000031521"/>
    </source>
</evidence>
<evidence type="ECO:0000313" key="5">
    <source>
        <dbReference type="EMBL" id="AJE48818.1"/>
    </source>
</evidence>
<dbReference type="Pfam" id="PF03480">
    <property type="entry name" value="DctP"/>
    <property type="match status" value="1"/>
</dbReference>
<accession>A0A0B5DZD8</accession>
<dbReference type="KEGG" id="cid:P73_4103"/>
<dbReference type="RefSeq" id="WP_043871027.1">
    <property type="nucleotide sequence ID" value="NZ_CP004393.1"/>
</dbReference>
<dbReference type="OrthoDB" id="6139617at2"/>
<feature type="signal peptide" evidence="4">
    <location>
        <begin position="1"/>
        <end position="24"/>
    </location>
</feature>
<keyword evidence="6" id="KW-1185">Reference proteome</keyword>
<organism evidence="5 6">
    <name type="scientific">Celeribacter indicus</name>
    <dbReference type="NCBI Taxonomy" id="1208324"/>
    <lineage>
        <taxon>Bacteria</taxon>
        <taxon>Pseudomonadati</taxon>
        <taxon>Pseudomonadota</taxon>
        <taxon>Alphaproteobacteria</taxon>
        <taxon>Rhodobacterales</taxon>
        <taxon>Roseobacteraceae</taxon>
        <taxon>Celeribacter</taxon>
    </lineage>
</organism>
<dbReference type="InterPro" id="IPR018389">
    <property type="entry name" value="DctP_fam"/>
</dbReference>
<dbReference type="PANTHER" id="PTHR33376">
    <property type="match status" value="1"/>
</dbReference>
<dbReference type="AlphaFoldDB" id="A0A0B5DZD8"/>
<evidence type="ECO:0000256" key="1">
    <source>
        <dbReference type="ARBA" id="ARBA00004418"/>
    </source>
</evidence>
<dbReference type="PANTHER" id="PTHR33376:SF4">
    <property type="entry name" value="SIALIC ACID-BINDING PERIPLASMIC PROTEIN SIAP"/>
    <property type="match status" value="1"/>
</dbReference>
<evidence type="ECO:0000256" key="2">
    <source>
        <dbReference type="ARBA" id="ARBA00022729"/>
    </source>
</evidence>
<comment type="subcellular location">
    <subcellularLocation>
        <location evidence="1">Periplasm</location>
    </subcellularLocation>
</comment>
<reference evidence="5 6" key="1">
    <citation type="journal article" date="2014" name="Int. J. Syst. Evol. Microbiol.">
        <title>Celeribacter indicus sp. nov., a polycyclic aromatic hydrocarbon-degrading bacterium from deep-sea sediment and reclassification of Huaishuia halophila as Celeribacter halophilus comb. nov.</title>
        <authorList>
            <person name="Lai Q."/>
            <person name="Cao J."/>
            <person name="Yuan J."/>
            <person name="Li F."/>
            <person name="Shao Z."/>
        </authorList>
    </citation>
    <scope>NUCLEOTIDE SEQUENCE [LARGE SCALE GENOMIC DNA]</scope>
    <source>
        <strain evidence="5">P73</strain>
    </source>
</reference>
<dbReference type="GO" id="GO:0055085">
    <property type="term" value="P:transmembrane transport"/>
    <property type="evidence" value="ECO:0007669"/>
    <property type="project" value="InterPro"/>
</dbReference>
<gene>
    <name evidence="5" type="ORF">P73_4103</name>
</gene>
<dbReference type="HOGENOM" id="CLU_056493_0_0_5"/>
<dbReference type="EMBL" id="CP004393">
    <property type="protein sequence ID" value="AJE48818.1"/>
    <property type="molecule type" value="Genomic_DNA"/>
</dbReference>
<feature type="chain" id="PRO_5002114186" evidence="4">
    <location>
        <begin position="25"/>
        <end position="349"/>
    </location>
</feature>
<name>A0A0B5DZD8_9RHOB</name>
<dbReference type="GO" id="GO:0042597">
    <property type="term" value="C:periplasmic space"/>
    <property type="evidence" value="ECO:0007669"/>
    <property type="project" value="UniProtKB-SubCell"/>
</dbReference>
<dbReference type="InterPro" id="IPR038404">
    <property type="entry name" value="TRAP_DctP_sf"/>
</dbReference>
<dbReference type="Gene3D" id="3.40.190.170">
    <property type="entry name" value="Bacterial extracellular solute-binding protein, family 7"/>
    <property type="match status" value="1"/>
</dbReference>
<keyword evidence="2 4" id="KW-0732">Signal</keyword>
<keyword evidence="3" id="KW-0574">Periplasm</keyword>
<dbReference type="STRING" id="1208324.P73_4103"/>
<dbReference type="NCBIfam" id="NF037995">
    <property type="entry name" value="TRAP_S1"/>
    <property type="match status" value="1"/>
</dbReference>
<dbReference type="CDD" id="cd13602">
    <property type="entry name" value="PBP2_TRAP_BpDctp6_7"/>
    <property type="match status" value="1"/>
</dbReference>
<evidence type="ECO:0000256" key="4">
    <source>
        <dbReference type="SAM" id="SignalP"/>
    </source>
</evidence>
<sequence>MKPFLFACAAAGSTLLATAGHAQSADVTLRVVGQPVQNILYTQGETPFFAETLPALSDGRIAAELISAEQLGLSGGEVTRMLSNGAIEFGSGGLNQAVGDAPRFEGCDLPGLTGTLEEARAVCDAYRPVLEKTLEEDFGIKLLALAANPPQAIWCSDPVSGLDDIRGRKIRIFGQALTDFVNGIGATAVAIPYADVVPALQNGVIDCAITGTLTGNTSKWFEVAGYLYPMSLGWAVQYWGVNLDRWNALSEDQQELIEAAYADLEPVLWDLAARATAEGIACNSGEGPCELGIEADMTVVEISEADAETRTAVIRDSILPAFAGRCGADCVADWNDTVGKATGFELAAE</sequence>